<dbReference type="Gene3D" id="2.30.40.10">
    <property type="entry name" value="Urease, subunit C, domain 1"/>
    <property type="match status" value="1"/>
</dbReference>
<dbReference type="Gene3D" id="3.10.310.70">
    <property type="match status" value="1"/>
</dbReference>
<dbReference type="RefSeq" id="WP_167456788.1">
    <property type="nucleotide sequence ID" value="NZ_CP073778.1"/>
</dbReference>
<name>A0A2K8PAW1_STRLA</name>
<gene>
    <name evidence="3" type="primary">nfdA3</name>
    <name evidence="3" type="ORF">SLAV_10045</name>
</gene>
<dbReference type="InterPro" id="IPR006311">
    <property type="entry name" value="TAT_signal"/>
</dbReference>
<dbReference type="AlphaFoldDB" id="A0A2K8PAW1"/>
<dbReference type="PROSITE" id="PS51318">
    <property type="entry name" value="TAT"/>
    <property type="match status" value="1"/>
</dbReference>
<organism evidence="3 4">
    <name type="scientific">Streptomyces lavendulae subsp. lavendulae</name>
    <dbReference type="NCBI Taxonomy" id="58340"/>
    <lineage>
        <taxon>Bacteria</taxon>
        <taxon>Bacillati</taxon>
        <taxon>Actinomycetota</taxon>
        <taxon>Actinomycetes</taxon>
        <taxon>Kitasatosporales</taxon>
        <taxon>Streptomycetaceae</taxon>
        <taxon>Streptomyces</taxon>
    </lineage>
</organism>
<keyword evidence="2" id="KW-0732">Signal</keyword>
<feature type="region of interest" description="Disordered" evidence="1">
    <location>
        <begin position="640"/>
        <end position="661"/>
    </location>
</feature>
<protein>
    <submittedName>
        <fullName evidence="3">N-substituted formamide deformylase</fullName>
        <ecNumber evidence="3">3.5.1.91</ecNumber>
    </submittedName>
</protein>
<dbReference type="PANTHER" id="PTHR22642:SF2">
    <property type="entry name" value="PROTEIN LONG AFTER FAR-RED 3"/>
    <property type="match status" value="1"/>
</dbReference>
<evidence type="ECO:0000313" key="3">
    <source>
        <dbReference type="EMBL" id="ATZ23877.1"/>
    </source>
</evidence>
<accession>A0A2K8PAW1</accession>
<dbReference type="EMBL" id="CP024985">
    <property type="protein sequence ID" value="ATZ23877.1"/>
    <property type="molecule type" value="Genomic_DNA"/>
</dbReference>
<keyword evidence="4" id="KW-1185">Reference proteome</keyword>
<dbReference type="InterPro" id="IPR033932">
    <property type="entry name" value="YtcJ-like"/>
</dbReference>
<reference evidence="3 4" key="1">
    <citation type="submission" date="2017-11" db="EMBL/GenBank/DDBJ databases">
        <title>Complete genome sequence of Streptomyces lavendulae subsp. lavendulae CCM 3239 (formerly 'Streptomyces aureofaciens CCM 3239'), the producer of the angucycline-type antibiotic auricin.</title>
        <authorList>
            <person name="Busche T."/>
            <person name="Novakova R."/>
            <person name="Al'Dilaimi A."/>
            <person name="Homerova D."/>
            <person name="Feckova L."/>
            <person name="Rezuchova B."/>
            <person name="Mingyar E."/>
            <person name="Csolleiova D."/>
            <person name="Bekeova C."/>
            <person name="Winkler A."/>
            <person name="Sevcikova B."/>
            <person name="Kalinowski J."/>
            <person name="Kormanec J."/>
            <person name="Ruckert C."/>
        </authorList>
    </citation>
    <scope>NUCLEOTIDE SEQUENCE [LARGE SCALE GENOMIC DNA]</scope>
    <source>
        <strain evidence="3 4">CCM 3239</strain>
    </source>
</reference>
<feature type="compositionally biased region" description="Low complexity" evidence="1">
    <location>
        <begin position="12"/>
        <end position="22"/>
    </location>
</feature>
<evidence type="ECO:0000256" key="2">
    <source>
        <dbReference type="SAM" id="SignalP"/>
    </source>
</evidence>
<dbReference type="KEGG" id="slx:SLAV_10045"/>
<evidence type="ECO:0000313" key="4">
    <source>
        <dbReference type="Proteomes" id="UP000231791"/>
    </source>
</evidence>
<dbReference type="InterPro" id="IPR032466">
    <property type="entry name" value="Metal_Hydrolase"/>
</dbReference>
<dbReference type="Gene3D" id="3.20.20.140">
    <property type="entry name" value="Metal-dependent hydrolases"/>
    <property type="match status" value="1"/>
</dbReference>
<proteinExistence type="predicted"/>
<feature type="signal peptide" evidence="2">
    <location>
        <begin position="1"/>
        <end position="48"/>
    </location>
</feature>
<feature type="compositionally biased region" description="Pro residues" evidence="1">
    <location>
        <begin position="1"/>
        <end position="10"/>
    </location>
</feature>
<keyword evidence="3" id="KW-0378">Hydrolase</keyword>
<dbReference type="SUPFAM" id="SSF51556">
    <property type="entry name" value="Metallo-dependent hydrolases"/>
    <property type="match status" value="1"/>
</dbReference>
<dbReference type="EC" id="3.5.1.91" evidence="3"/>
<dbReference type="CDD" id="cd01300">
    <property type="entry name" value="YtcJ_like"/>
    <property type="match status" value="1"/>
</dbReference>
<feature type="compositionally biased region" description="Basic residues" evidence="1">
    <location>
        <begin position="652"/>
        <end position="661"/>
    </location>
</feature>
<dbReference type="SUPFAM" id="SSF51338">
    <property type="entry name" value="Composite domain of metallo-dependent hydrolases"/>
    <property type="match status" value="1"/>
</dbReference>
<feature type="chain" id="PRO_5043713918" evidence="2">
    <location>
        <begin position="49"/>
        <end position="661"/>
    </location>
</feature>
<sequence>MQSSPTPRPARPARSPLSPLSPLSRRGLLAAAGAAGAAGLLGAGPAAAAAAASSAPSAPSAPSGGRGSAALVVRNASVFTGTGHREPVRAVAVGRDGRILATGTDAALRRYVGRDTEVVDAGGNTVMSGVHDGHVHPLAAGERSLSPSLDGAETTREELLEILTGFLADTGGPAAEPDGWLVVEDWNPVGLLPTGTEPHHSVLDALPTRRPIALVGGDGHNLWANQRALDIAGITAATPDPVGGKVVRDASGKPAGVLKDDAQELVKRHVPEHTPAERLAACAKVLELAAAAGVTTMMDALVGRHELELYRALAAAGRLPQRIVPAIRLSAEQAKDPAGSLAYARGLRREFEGVPGLRFGMIKVFLDGVIEYPAQTAALLEPYLDGHGKPTANRGELYTSAADYGRLSAAFNRAGWQMHAHGLGDRAVRAALDGYAYARRVTGHRDARNAVAHLQLVDPADLRRFAQLGVAACMQLQWATSDVWTQEALLPYIGPRRHRWMYPAHSLEKAGARLTGGSDWPVDALQVWNQLRTAIDRQGASGAGDLYREAEGLSRDSALRMHTSGTAWQLRQEELTGTVEAGKAADLVVLDRDVTRCPVADISGTGVRMTLVGGRVVHDADSASGRAASARAARAAAAASRPDAYATVHGGGKGRHHSCGH</sequence>
<dbReference type="Pfam" id="PF07969">
    <property type="entry name" value="Amidohydro_3"/>
    <property type="match status" value="1"/>
</dbReference>
<feature type="region of interest" description="Disordered" evidence="1">
    <location>
        <begin position="1"/>
        <end position="22"/>
    </location>
</feature>
<evidence type="ECO:0000256" key="1">
    <source>
        <dbReference type="SAM" id="MobiDB-lite"/>
    </source>
</evidence>
<dbReference type="GO" id="GO:0016810">
    <property type="term" value="F:hydrolase activity, acting on carbon-nitrogen (but not peptide) bonds"/>
    <property type="evidence" value="ECO:0007669"/>
    <property type="project" value="InterPro"/>
</dbReference>
<dbReference type="InterPro" id="IPR013108">
    <property type="entry name" value="Amidohydro_3"/>
</dbReference>
<dbReference type="PANTHER" id="PTHR22642">
    <property type="entry name" value="IMIDAZOLONEPROPIONASE"/>
    <property type="match status" value="1"/>
</dbReference>
<dbReference type="InterPro" id="IPR011059">
    <property type="entry name" value="Metal-dep_hydrolase_composite"/>
</dbReference>
<dbReference type="Proteomes" id="UP000231791">
    <property type="component" value="Chromosome"/>
</dbReference>